<keyword evidence="1" id="KW-1133">Transmembrane helix</keyword>
<dbReference type="OMA" id="WDSIMNI"/>
<accession>A0A2P6QIZ2</accession>
<keyword evidence="1" id="KW-0472">Membrane</keyword>
<feature type="transmembrane region" description="Helical" evidence="1">
    <location>
        <begin position="441"/>
        <end position="464"/>
    </location>
</feature>
<keyword evidence="3" id="KW-1185">Reference proteome</keyword>
<dbReference type="Gramene" id="PRQ34152">
    <property type="protein sequence ID" value="PRQ34152"/>
    <property type="gene ID" value="RchiOBHm_Chr5g0065661"/>
</dbReference>
<comment type="caution">
    <text evidence="2">The sequence shown here is derived from an EMBL/GenBank/DDBJ whole genome shotgun (WGS) entry which is preliminary data.</text>
</comment>
<dbReference type="PANTHER" id="PTHR31170:SF17">
    <property type="match status" value="1"/>
</dbReference>
<evidence type="ECO:0000256" key="1">
    <source>
        <dbReference type="SAM" id="Phobius"/>
    </source>
</evidence>
<dbReference type="EMBL" id="PDCK01000043">
    <property type="protein sequence ID" value="PRQ34152.1"/>
    <property type="molecule type" value="Genomic_DNA"/>
</dbReference>
<name>A0A2P6QIZ2_ROSCH</name>
<dbReference type="InterPro" id="IPR004158">
    <property type="entry name" value="DUF247_pln"/>
</dbReference>
<sequence>MADKSDIEHGIIEDECIEDPVLIDDEGTVGELEKHLAAKFRHDSPLPISCCIFRVPEVVWRQNKEAYEPDIVSIGPFHRGGKSAGFQFMENMKQWYLQGLLLRTNTSLGSLIKSIMKFDKQARDCYAEQFHHLNQIDFVEMLIVDGCFLVELFRKVYSIDLQDKNDPIFNVDSMLECLYHDLMLLENQLPWFVLECLYNLTRSSTQRKPNLSLTDLLCNFFRQSMLNDNIFNHNRNFSRQILHIIDMLRMFMVVPFKDSLDKYEYQDEQDEDYYESKDNIELLQGIPSATDLSKAGIKFTCKWDSIMNIQFKNSVFNIPPLVIEERMRPLFRNVIAFEQCYYNCQHKITSYAVLMDNLIETSENVEFLCKEGILATSLSHEDASQFFKQLHTDTTIIEFYYKGFCNDVNEYHDAELKKFIPKAKWKKWIEAFMSDYCDTPWTVMSLVAAFILLVLTFLQTVYTIQQYYH</sequence>
<dbReference type="Pfam" id="PF03140">
    <property type="entry name" value="DUF247"/>
    <property type="match status" value="1"/>
</dbReference>
<organism evidence="2 3">
    <name type="scientific">Rosa chinensis</name>
    <name type="common">China rose</name>
    <dbReference type="NCBI Taxonomy" id="74649"/>
    <lineage>
        <taxon>Eukaryota</taxon>
        <taxon>Viridiplantae</taxon>
        <taxon>Streptophyta</taxon>
        <taxon>Embryophyta</taxon>
        <taxon>Tracheophyta</taxon>
        <taxon>Spermatophyta</taxon>
        <taxon>Magnoliopsida</taxon>
        <taxon>eudicotyledons</taxon>
        <taxon>Gunneridae</taxon>
        <taxon>Pentapetalae</taxon>
        <taxon>rosids</taxon>
        <taxon>fabids</taxon>
        <taxon>Rosales</taxon>
        <taxon>Rosaceae</taxon>
        <taxon>Rosoideae</taxon>
        <taxon>Rosoideae incertae sedis</taxon>
        <taxon>Rosa</taxon>
    </lineage>
</organism>
<dbReference type="PANTHER" id="PTHR31170">
    <property type="entry name" value="BNAC04G53230D PROTEIN"/>
    <property type="match status" value="1"/>
</dbReference>
<dbReference type="AlphaFoldDB" id="A0A2P6QIZ2"/>
<reference evidence="2 3" key="1">
    <citation type="journal article" date="2018" name="Nat. Genet.">
        <title>The Rosa genome provides new insights in the design of modern roses.</title>
        <authorList>
            <person name="Bendahmane M."/>
        </authorList>
    </citation>
    <scope>NUCLEOTIDE SEQUENCE [LARGE SCALE GENOMIC DNA]</scope>
    <source>
        <strain evidence="3">cv. Old Blush</strain>
    </source>
</reference>
<proteinExistence type="predicted"/>
<evidence type="ECO:0000313" key="2">
    <source>
        <dbReference type="EMBL" id="PRQ34152.1"/>
    </source>
</evidence>
<protein>
    <submittedName>
        <fullName evidence="2">Uncharacterized protein</fullName>
    </submittedName>
</protein>
<evidence type="ECO:0000313" key="3">
    <source>
        <dbReference type="Proteomes" id="UP000238479"/>
    </source>
</evidence>
<gene>
    <name evidence="2" type="ORF">RchiOBHm_Chr5g0065661</name>
</gene>
<dbReference type="Proteomes" id="UP000238479">
    <property type="component" value="Chromosome 5"/>
</dbReference>
<dbReference type="STRING" id="74649.A0A2P6QIZ2"/>
<keyword evidence="1" id="KW-0812">Transmembrane</keyword>